<feature type="compositionally biased region" description="Low complexity" evidence="9">
    <location>
        <begin position="39"/>
        <end position="49"/>
    </location>
</feature>
<dbReference type="InterPro" id="IPR033133">
    <property type="entry name" value="PUM-HD"/>
</dbReference>
<feature type="domain" description="PUM-HD" evidence="10">
    <location>
        <begin position="421"/>
        <end position="764"/>
    </location>
</feature>
<feature type="compositionally biased region" description="Polar residues" evidence="9">
    <location>
        <begin position="779"/>
        <end position="788"/>
    </location>
</feature>
<feature type="compositionally biased region" description="Basic and acidic residues" evidence="9">
    <location>
        <begin position="220"/>
        <end position="230"/>
    </location>
</feature>
<dbReference type="GO" id="GO:0000288">
    <property type="term" value="P:nuclear-transcribed mRNA catabolic process, deadenylation-dependent decay"/>
    <property type="evidence" value="ECO:0007669"/>
    <property type="project" value="TreeGrafter"/>
</dbReference>
<evidence type="ECO:0000259" key="10">
    <source>
        <dbReference type="PROSITE" id="PS50303"/>
    </source>
</evidence>
<protein>
    <recommendedName>
        <fullName evidence="7">Pumilio homology domain family member 3</fullName>
    </recommendedName>
</protein>
<dbReference type="InterPro" id="IPR001313">
    <property type="entry name" value="Pumilio_RNA-bd_rpt"/>
</dbReference>
<feature type="compositionally biased region" description="Polar residues" evidence="9">
    <location>
        <begin position="20"/>
        <end position="32"/>
    </location>
</feature>
<evidence type="ECO:0000256" key="3">
    <source>
        <dbReference type="ARBA" id="ARBA00022737"/>
    </source>
</evidence>
<dbReference type="InterPro" id="IPR011989">
    <property type="entry name" value="ARM-like"/>
</dbReference>
<evidence type="ECO:0000313" key="12">
    <source>
        <dbReference type="Proteomes" id="UP000799536"/>
    </source>
</evidence>
<evidence type="ECO:0000256" key="4">
    <source>
        <dbReference type="ARBA" id="ARBA00022884"/>
    </source>
</evidence>
<dbReference type="SUPFAM" id="SSF48371">
    <property type="entry name" value="ARM repeat"/>
    <property type="match status" value="1"/>
</dbReference>
<proteinExistence type="inferred from homology"/>
<sequence>MNAFFEPVEGKTGSGALVASSESDGWNVNTPWNEYPHARSSGVSPSRRSSVQAQVPQQYGDGLPSTNYFAGQRASSVSQNHINKTVKSMLDPTSGTFSSLRQAEPQANGFRGFGRSEQADATYRSEVPQGTWNGTGSLNSPTGDRGSMVPEYFTPSAAPSRNGSLPPSRHGGELSQLNQQPDNTWAMVQPARAPSLSNDRAYQERNGSIQSDSQHLLGRRSVDHGHDPTSMHKSSMSMSGLRTAFTSSTHDSNYPRETRAESGFSGTYSSDSSQQDALALRLQSFQFNNHSAPNGTGARQSPHYSNTHTPPVYDHLHPSRSEQSLSNGNNMTLVENKLRGLQQYSHDRRNYMNPHQYQAHQLAHQLPLVASHLQNPYNAYQYSNMPVNALGQILPQQVVIRMGSIGEAPHGARAQEENVSFRSSLLNSFKVNQKTSKKYELKEIYNHVVEFSGDQHGSRFIQQKLETANSDEKDILFQELKSNACQLMKDIYGNYVIQKFFEHGDQTQKRFFADRMKGMVVQLSINMYGCRVVQKALEHALTDQQAELVKELEGDVLKCVQDQNGNHVIQKAIECVPSENMKVIIQAFRGHVGTLASHTYGCRVIQRLLERCQEPERTWILQELHAVGPSLITHPYGNYVAQHVISHGNPEDRAKFLELVKAQLLIFSRHKYASNVVEKCLTHGTEQQRREIMLKVVESTDTEESTMMVLIKDPYGNYVLQKLMDLLGRQDYDQFVCLLRPELLKTKLSGTAGKQVMAMEKKIQACADRHDSLSEQALHRTSISSATDSAAEPTPPLTNAANSPRSASGATSAVDGPVYDISATNKGFSTAVDITAPTPPLE</sequence>
<dbReference type="Gene3D" id="1.25.10.10">
    <property type="entry name" value="Leucine-rich Repeat Variant"/>
    <property type="match status" value="1"/>
</dbReference>
<feature type="repeat" description="Pumilio" evidence="8">
    <location>
        <begin position="479"/>
        <end position="514"/>
    </location>
</feature>
<dbReference type="EMBL" id="ML993856">
    <property type="protein sequence ID" value="KAF2205416.1"/>
    <property type="molecule type" value="Genomic_DNA"/>
</dbReference>
<feature type="region of interest" description="Disordered" evidence="9">
    <location>
        <begin position="770"/>
        <end position="817"/>
    </location>
</feature>
<dbReference type="PANTHER" id="PTHR12537:SF12">
    <property type="entry name" value="MATERNAL PROTEIN PUMILIO"/>
    <property type="match status" value="1"/>
</dbReference>
<evidence type="ECO:0000256" key="6">
    <source>
        <dbReference type="ARBA" id="ARBA00060736"/>
    </source>
</evidence>
<dbReference type="InterPro" id="IPR033712">
    <property type="entry name" value="Pumilio_RNA-bd"/>
</dbReference>
<comment type="function">
    <text evidence="5">RNA-binding nucleolar protein required for pre-rRNA processing. Involved in production of 18S rRNA and assembly of small ribosomal subunit.</text>
</comment>
<dbReference type="FunFam" id="1.25.10.10:FF:000004">
    <property type="entry name" value="Pumilio homolog 1 isoform 2"/>
    <property type="match status" value="1"/>
</dbReference>
<feature type="compositionally biased region" description="Polar residues" evidence="9">
    <location>
        <begin position="195"/>
        <end position="214"/>
    </location>
</feature>
<gene>
    <name evidence="11" type="ORF">GQ43DRAFT_362437</name>
</gene>
<feature type="compositionally biased region" description="Polar residues" evidence="9">
    <location>
        <begin position="128"/>
        <end position="142"/>
    </location>
</feature>
<dbReference type="CDD" id="cd07920">
    <property type="entry name" value="Pumilio"/>
    <property type="match status" value="1"/>
</dbReference>
<dbReference type="GO" id="GO:0005737">
    <property type="term" value="C:cytoplasm"/>
    <property type="evidence" value="ECO:0007669"/>
    <property type="project" value="UniProtKB-SubCell"/>
</dbReference>
<feature type="region of interest" description="Disordered" evidence="9">
    <location>
        <begin position="191"/>
        <end position="272"/>
    </location>
</feature>
<keyword evidence="2" id="KW-0963">Cytoplasm</keyword>
<feature type="compositionally biased region" description="Polar residues" evidence="9">
    <location>
        <begin position="797"/>
        <end position="811"/>
    </location>
</feature>
<comment type="similarity">
    <text evidence="6">Belongs to the PUF3 family.</text>
</comment>
<feature type="repeat" description="Pumilio" evidence="8">
    <location>
        <begin position="701"/>
        <end position="737"/>
    </location>
</feature>
<dbReference type="GO" id="GO:0003730">
    <property type="term" value="F:mRNA 3'-UTR binding"/>
    <property type="evidence" value="ECO:0007669"/>
    <property type="project" value="TreeGrafter"/>
</dbReference>
<keyword evidence="3" id="KW-0677">Repeat</keyword>
<name>A0A9P4MW55_9PLEO</name>
<evidence type="ECO:0000256" key="2">
    <source>
        <dbReference type="ARBA" id="ARBA00022490"/>
    </source>
</evidence>
<evidence type="ECO:0000256" key="8">
    <source>
        <dbReference type="PROSITE-ProRule" id="PRU00317"/>
    </source>
</evidence>
<dbReference type="AlphaFoldDB" id="A0A9P4MW55"/>
<accession>A0A9P4MW55</accession>
<feature type="repeat" description="Pumilio" evidence="8">
    <location>
        <begin position="658"/>
        <end position="695"/>
    </location>
</feature>
<dbReference type="SMART" id="SM00025">
    <property type="entry name" value="Pumilio"/>
    <property type="match status" value="8"/>
</dbReference>
<keyword evidence="4" id="KW-0694">RNA-binding</keyword>
<feature type="region of interest" description="Disordered" evidence="9">
    <location>
        <begin position="127"/>
        <end position="177"/>
    </location>
</feature>
<evidence type="ECO:0000313" key="11">
    <source>
        <dbReference type="EMBL" id="KAF2205416.1"/>
    </source>
</evidence>
<comment type="subcellular location">
    <subcellularLocation>
        <location evidence="1">Cytoplasm</location>
    </subcellularLocation>
</comment>
<reference evidence="11" key="1">
    <citation type="journal article" date="2020" name="Stud. Mycol.">
        <title>101 Dothideomycetes genomes: a test case for predicting lifestyles and emergence of pathogens.</title>
        <authorList>
            <person name="Haridas S."/>
            <person name="Albert R."/>
            <person name="Binder M."/>
            <person name="Bloem J."/>
            <person name="Labutti K."/>
            <person name="Salamov A."/>
            <person name="Andreopoulos B."/>
            <person name="Baker S."/>
            <person name="Barry K."/>
            <person name="Bills G."/>
            <person name="Bluhm B."/>
            <person name="Cannon C."/>
            <person name="Castanera R."/>
            <person name="Culley D."/>
            <person name="Daum C."/>
            <person name="Ezra D."/>
            <person name="Gonzalez J."/>
            <person name="Henrissat B."/>
            <person name="Kuo A."/>
            <person name="Liang C."/>
            <person name="Lipzen A."/>
            <person name="Lutzoni F."/>
            <person name="Magnuson J."/>
            <person name="Mondo S."/>
            <person name="Nolan M."/>
            <person name="Ohm R."/>
            <person name="Pangilinan J."/>
            <person name="Park H.-J."/>
            <person name="Ramirez L."/>
            <person name="Alfaro M."/>
            <person name="Sun H."/>
            <person name="Tritt A."/>
            <person name="Yoshinaga Y."/>
            <person name="Zwiers L.-H."/>
            <person name="Turgeon B."/>
            <person name="Goodwin S."/>
            <person name="Spatafora J."/>
            <person name="Crous P."/>
            <person name="Grigoriev I."/>
        </authorList>
    </citation>
    <scope>NUCLEOTIDE SEQUENCE</scope>
    <source>
        <strain evidence="11">ATCC 74209</strain>
    </source>
</reference>
<organism evidence="11 12">
    <name type="scientific">Delitschia confertaspora ATCC 74209</name>
    <dbReference type="NCBI Taxonomy" id="1513339"/>
    <lineage>
        <taxon>Eukaryota</taxon>
        <taxon>Fungi</taxon>
        <taxon>Dikarya</taxon>
        <taxon>Ascomycota</taxon>
        <taxon>Pezizomycotina</taxon>
        <taxon>Dothideomycetes</taxon>
        <taxon>Pleosporomycetidae</taxon>
        <taxon>Pleosporales</taxon>
        <taxon>Delitschiaceae</taxon>
        <taxon>Delitschia</taxon>
    </lineage>
</organism>
<comment type="caution">
    <text evidence="11">The sequence shown here is derived from an EMBL/GenBank/DDBJ whole genome shotgun (WGS) entry which is preliminary data.</text>
</comment>
<dbReference type="InterPro" id="IPR016024">
    <property type="entry name" value="ARM-type_fold"/>
</dbReference>
<dbReference type="OrthoDB" id="668540at2759"/>
<feature type="region of interest" description="Disordered" evidence="9">
    <location>
        <begin position="1"/>
        <end position="49"/>
    </location>
</feature>
<feature type="repeat" description="Pumilio" evidence="8">
    <location>
        <begin position="551"/>
        <end position="586"/>
    </location>
</feature>
<feature type="repeat" description="Pumilio" evidence="8">
    <location>
        <begin position="587"/>
        <end position="622"/>
    </location>
</feature>
<keyword evidence="12" id="KW-1185">Reference proteome</keyword>
<dbReference type="PROSITE" id="PS50303">
    <property type="entry name" value="PUM_HD"/>
    <property type="match status" value="1"/>
</dbReference>
<feature type="compositionally biased region" description="Polar residues" evidence="9">
    <location>
        <begin position="231"/>
        <end position="252"/>
    </location>
</feature>
<evidence type="ECO:0000256" key="9">
    <source>
        <dbReference type="SAM" id="MobiDB-lite"/>
    </source>
</evidence>
<evidence type="ECO:0000256" key="1">
    <source>
        <dbReference type="ARBA" id="ARBA00004496"/>
    </source>
</evidence>
<evidence type="ECO:0000256" key="7">
    <source>
        <dbReference type="ARBA" id="ARBA00081811"/>
    </source>
</evidence>
<dbReference type="Pfam" id="PF00806">
    <property type="entry name" value="PUF"/>
    <property type="match status" value="8"/>
</dbReference>
<feature type="region of interest" description="Disordered" evidence="9">
    <location>
        <begin position="288"/>
        <end position="312"/>
    </location>
</feature>
<feature type="compositionally biased region" description="Polar residues" evidence="9">
    <location>
        <begin position="288"/>
        <end position="309"/>
    </location>
</feature>
<dbReference type="PROSITE" id="PS50302">
    <property type="entry name" value="PUM"/>
    <property type="match status" value="7"/>
</dbReference>
<dbReference type="PANTHER" id="PTHR12537">
    <property type="entry name" value="RNA BINDING PROTEIN PUMILIO-RELATED"/>
    <property type="match status" value="1"/>
</dbReference>
<feature type="repeat" description="Pumilio" evidence="8">
    <location>
        <begin position="443"/>
        <end position="478"/>
    </location>
</feature>
<evidence type="ECO:0000256" key="5">
    <source>
        <dbReference type="ARBA" id="ARBA00024893"/>
    </source>
</evidence>
<feature type="repeat" description="Pumilio" evidence="8">
    <location>
        <begin position="515"/>
        <end position="550"/>
    </location>
</feature>
<dbReference type="Proteomes" id="UP000799536">
    <property type="component" value="Unassembled WGS sequence"/>
</dbReference>